<feature type="compositionally biased region" description="Basic and acidic residues" evidence="7">
    <location>
        <begin position="1605"/>
        <end position="1614"/>
    </location>
</feature>
<reference evidence="10 11" key="1">
    <citation type="submission" date="2016-03" db="EMBL/GenBank/DDBJ databases">
        <title>Draft genome sequence of the Fonsecaea monophora CBS 269.37.</title>
        <authorList>
            <person name="Bombassaro A."/>
            <person name="Vinicius W.A."/>
            <person name="De Hoog S."/>
            <person name="Sun J."/>
            <person name="Souza E.M."/>
            <person name="Raittz R.T."/>
            <person name="Costa F."/>
            <person name="Leao A.C."/>
            <person name="Tadra-Sfeir M.Z."/>
            <person name="Baura V."/>
            <person name="Balsanelli E."/>
            <person name="Pedrosa F.O."/>
            <person name="Moreno L.F."/>
            <person name="Steffens M.B."/>
            <person name="Xi L."/>
            <person name="Bocca A.L."/>
            <person name="Felipe M.S."/>
            <person name="Teixeira M."/>
            <person name="Telles Filho F.Q."/>
            <person name="Azevedo C.M."/>
            <person name="Gomes R."/>
            <person name="Vicente V.A."/>
        </authorList>
    </citation>
    <scope>NUCLEOTIDE SEQUENCE [LARGE SCALE GENOMIC DNA]</scope>
    <source>
        <strain evidence="10 11">CBS 269.37</strain>
    </source>
</reference>
<dbReference type="CDD" id="cd11060">
    <property type="entry name" value="CYP57A1-like"/>
    <property type="match status" value="1"/>
</dbReference>
<sequence>MKVENPSPGHSLVAQVLALLKANLLLLAFLSLVIRSLYKRYASPLRNVPGPWLASCSRLWKVWSTYNGHTELDHIALHKKYGPVVRTAPNEVSFGTCNAAKDIFAVGKGFHKTMFYSVFPPKHAPDIFTEVREWKHAQMKRYAVTPYSLAQMQKRSGPIEDMIKLLMEHLEKYATENKRVCNLGNLLHYFAFDVLGEVAFSRQFGFLEQEVDIEGSIKNIDDVQWYDGIVGHIAEYDILLRNNPIRPYLGLQMKPTTMTKIAVAELEKRKQKDGTFDSTGIDLLAELLRAHEANPEKFSVNDVFSIAHGAVFAGSDSTASTMQSFFYLVLNAPKVYANLCQEIDEAQKAGKLSEIVTYAEALALPYFQACLKEAMRVRPAVGLGIYRKTPPEGVEIDGKFYPGGIEVAVNGWVLHRDASIFGDDCDEFRPERWFERDAKLMGSHLYQFGGGSHLCIGRNLALFEMNKTLIQILREYDVTLVHPGRPLAYHSTFFVVQEGLEVYLRKRSEKAQLLTCWILSKASGLMRSFFVSDHVALKQDVSRYGLVRATYNDPAASYAASDVIVTHDSVPPNVLDEFLTNSVPPIGYVYVEFAHAPVAVCSLVGVDDIVLVSRAFKLGDSVKQDGSPLTGTVVNISENYILQPVFPSDYSPWRNCTQECPSTLPEHFTHPNPHVLLYDVPAREVRRAQDVMPEDWIIHRKWPGEVEYAEYDTVVMLADFSIAVISNSVGLRIPIAPSKMPLITVPELWLPGMVAPTHGWPNTIPVSHPRRGDYVIVDRPHLRNAIWLRGSYDPKVPSEGIVLDCRAHEVTVDWLSGRTRRGDTFNAASVPEETISIYKDIQTFRGFPKMHLKKDVIIYDAGRMPVESFRQNEHGIETGSAHAQALPPESHYLRELYSGQQLEVGMRVRFRDLSAAAVKYHGIKGSTHGMLHRVTKHASGDWDLDEYKIVFMQQSATVMWQDGSVVTVNSTSLTNFALFEADILPTDIVFRREGMRQRPLDQKGEARDALKDFDEMAFFERPHDLLPAAVGVVQSVDPIEKVARVRWFQEPKIELLAQSLVLAPSSRFGAIGDEIEDVSLFEIMAFPLSFSQRGDICLIPAPGPLKLAHDVLSESSLPDHARIGSTSSHIPGSGTNKRIRLEHSQASPLATRTSTEQHRGPAEPSLPVWIGQVVALGLDGLVRVRLGTSEPCRDVFVDADSVFTVFGSRPEMPGDFSTDDGPVDLDSLSGWSGFDSIFKPDFPRPILETVEYEGGERLDNDSGDENWVSDEDVAFEDAEEVLHGKDRDEERVDSGEQQGDTTKPRPVLFQLEEVPGSEQPAQFLVLDRLPPSDQFGLHTVPPKLSLKRLLIEHQILATSLPEGEIYVRTYESRMDLLRCLIIGPRDTPYENAPFLIDLQLPAKFPEEPPVAHFHSWTGGLGRINPNLYEEGKVCLSLLGTWSGENESEKWSNKATLLQVLVSLQGLVLVKRPFYNEAGFEGYEHDKAYARESDSYSEKVFAMSRRFVKSALLRPPGGLEDILAWLYLPHDMSDPSKCLLGNVIERGNLLLQRSEEARTNQDDSLVDSAGSKADDTSVFLKPLSRGAASMLRRLIGDLQAHLDRVSAEKTTRQCDDDNDNDDEMIDS</sequence>
<keyword evidence="4" id="KW-0560">Oxidoreductase</keyword>
<dbReference type="InterPro" id="IPR000608">
    <property type="entry name" value="UBC"/>
</dbReference>
<keyword evidence="11" id="KW-1185">Reference proteome</keyword>
<dbReference type="SUPFAM" id="SSF54495">
    <property type="entry name" value="UBC-like"/>
    <property type="match status" value="1"/>
</dbReference>
<evidence type="ECO:0000256" key="4">
    <source>
        <dbReference type="ARBA" id="ARBA00023002"/>
    </source>
</evidence>
<dbReference type="PROSITE" id="PS00086">
    <property type="entry name" value="CYTOCHROME_P450"/>
    <property type="match status" value="1"/>
</dbReference>
<evidence type="ECO:0000256" key="8">
    <source>
        <dbReference type="SAM" id="Phobius"/>
    </source>
</evidence>
<feature type="domain" description="UBC core" evidence="9">
    <location>
        <begin position="1344"/>
        <end position="1508"/>
    </location>
</feature>
<dbReference type="GO" id="GO:0005506">
    <property type="term" value="F:iron ion binding"/>
    <property type="evidence" value="ECO:0007669"/>
    <property type="project" value="InterPro"/>
</dbReference>
<dbReference type="InterPro" id="IPR002403">
    <property type="entry name" value="Cyt_P450_E_grp-IV"/>
</dbReference>
<keyword evidence="5 6" id="KW-0408">Iron</keyword>
<dbReference type="OrthoDB" id="47801at2759"/>
<dbReference type="Proteomes" id="UP000077002">
    <property type="component" value="Unassembled WGS sequence"/>
</dbReference>
<feature type="compositionally biased region" description="Basic and acidic residues" evidence="7">
    <location>
        <begin position="1280"/>
        <end position="1294"/>
    </location>
</feature>
<keyword evidence="6" id="KW-0349">Heme</keyword>
<gene>
    <name evidence="10" type="ORF">AYO21_04680</name>
</gene>
<dbReference type="PRINTS" id="PR00385">
    <property type="entry name" value="P450"/>
</dbReference>
<protein>
    <recommendedName>
        <fullName evidence="9">UBC core domain-containing protein</fullName>
    </recommendedName>
</protein>
<dbReference type="Gene3D" id="3.10.110.10">
    <property type="entry name" value="Ubiquitin Conjugating Enzyme"/>
    <property type="match status" value="1"/>
</dbReference>
<dbReference type="InterPro" id="IPR016135">
    <property type="entry name" value="UBQ-conjugating_enzyme/RWD"/>
</dbReference>
<dbReference type="InterPro" id="IPR050121">
    <property type="entry name" value="Cytochrome_P450_monoxygenase"/>
</dbReference>
<keyword evidence="8" id="KW-0812">Transmembrane</keyword>
<dbReference type="RefSeq" id="XP_022513019.1">
    <property type="nucleotide sequence ID" value="XM_022654652.1"/>
</dbReference>
<evidence type="ECO:0000256" key="7">
    <source>
        <dbReference type="SAM" id="MobiDB-lite"/>
    </source>
</evidence>
<keyword evidence="8" id="KW-1133">Transmembrane helix</keyword>
<dbReference type="InterPro" id="IPR001128">
    <property type="entry name" value="Cyt_P450"/>
</dbReference>
<dbReference type="GO" id="GO:0020037">
    <property type="term" value="F:heme binding"/>
    <property type="evidence" value="ECO:0007669"/>
    <property type="project" value="InterPro"/>
</dbReference>
<comment type="cofactor">
    <cofactor evidence="1 6">
        <name>heme</name>
        <dbReference type="ChEBI" id="CHEBI:30413"/>
    </cofactor>
</comment>
<dbReference type="PROSITE" id="PS50127">
    <property type="entry name" value="UBC_2"/>
    <property type="match status" value="1"/>
</dbReference>
<feature type="compositionally biased region" description="Acidic residues" evidence="7">
    <location>
        <begin position="1615"/>
        <end position="1626"/>
    </location>
</feature>
<evidence type="ECO:0000256" key="5">
    <source>
        <dbReference type="ARBA" id="ARBA00023004"/>
    </source>
</evidence>
<dbReference type="GO" id="GO:0004497">
    <property type="term" value="F:monooxygenase activity"/>
    <property type="evidence" value="ECO:0007669"/>
    <property type="project" value="InterPro"/>
</dbReference>
<dbReference type="PRINTS" id="PR00465">
    <property type="entry name" value="EP450IV"/>
</dbReference>
<feature type="region of interest" description="Disordered" evidence="7">
    <location>
        <begin position="1605"/>
        <end position="1626"/>
    </location>
</feature>
<feature type="region of interest" description="Disordered" evidence="7">
    <location>
        <begin position="1279"/>
        <end position="1305"/>
    </location>
</feature>
<dbReference type="SUPFAM" id="SSF48264">
    <property type="entry name" value="Cytochrome P450"/>
    <property type="match status" value="1"/>
</dbReference>
<accession>A0A177F9X5</accession>
<organism evidence="10 11">
    <name type="scientific">Fonsecaea monophora</name>
    <dbReference type="NCBI Taxonomy" id="254056"/>
    <lineage>
        <taxon>Eukaryota</taxon>
        <taxon>Fungi</taxon>
        <taxon>Dikarya</taxon>
        <taxon>Ascomycota</taxon>
        <taxon>Pezizomycotina</taxon>
        <taxon>Eurotiomycetes</taxon>
        <taxon>Chaetothyriomycetidae</taxon>
        <taxon>Chaetothyriales</taxon>
        <taxon>Herpotrichiellaceae</taxon>
        <taxon>Fonsecaea</taxon>
    </lineage>
</organism>
<comment type="caution">
    <text evidence="10">The sequence shown here is derived from an EMBL/GenBank/DDBJ whole genome shotgun (WGS) entry which is preliminary data.</text>
</comment>
<feature type="transmembrane region" description="Helical" evidence="8">
    <location>
        <begin position="12"/>
        <end position="34"/>
    </location>
</feature>
<dbReference type="Gene3D" id="1.10.630.10">
    <property type="entry name" value="Cytochrome P450"/>
    <property type="match status" value="1"/>
</dbReference>
<evidence type="ECO:0000256" key="6">
    <source>
        <dbReference type="PIRSR" id="PIRSR602403-1"/>
    </source>
</evidence>
<dbReference type="EMBL" id="LVKK01000027">
    <property type="protein sequence ID" value="OAG41067.1"/>
    <property type="molecule type" value="Genomic_DNA"/>
</dbReference>
<dbReference type="GeneID" id="34599849"/>
<name>A0A177F9X5_9EURO</name>
<dbReference type="PANTHER" id="PTHR24305:SF232">
    <property type="entry name" value="P450, PUTATIVE (EUROFUNG)-RELATED"/>
    <property type="match status" value="1"/>
</dbReference>
<evidence type="ECO:0000313" key="10">
    <source>
        <dbReference type="EMBL" id="OAG41067.1"/>
    </source>
</evidence>
<feature type="binding site" description="axial binding residue" evidence="6">
    <location>
        <position position="455"/>
    </location>
    <ligand>
        <name>heme</name>
        <dbReference type="ChEBI" id="CHEBI:30413"/>
    </ligand>
    <ligandPart>
        <name>Fe</name>
        <dbReference type="ChEBI" id="CHEBI:18248"/>
    </ligandPart>
</feature>
<evidence type="ECO:0000256" key="2">
    <source>
        <dbReference type="ARBA" id="ARBA00010617"/>
    </source>
</evidence>
<dbReference type="SMART" id="SM00212">
    <property type="entry name" value="UBCc"/>
    <property type="match status" value="1"/>
</dbReference>
<dbReference type="CDD" id="cd23837">
    <property type="entry name" value="UBCc_UBE2O"/>
    <property type="match status" value="1"/>
</dbReference>
<comment type="similarity">
    <text evidence="2">Belongs to the cytochrome P450 family.</text>
</comment>
<dbReference type="GO" id="GO:0016705">
    <property type="term" value="F:oxidoreductase activity, acting on paired donors, with incorporation or reduction of molecular oxygen"/>
    <property type="evidence" value="ECO:0007669"/>
    <property type="project" value="InterPro"/>
</dbReference>
<evidence type="ECO:0000313" key="11">
    <source>
        <dbReference type="Proteomes" id="UP000077002"/>
    </source>
</evidence>
<evidence type="ECO:0000256" key="1">
    <source>
        <dbReference type="ARBA" id="ARBA00001971"/>
    </source>
</evidence>
<keyword evidence="8" id="KW-0472">Membrane</keyword>
<dbReference type="PANTHER" id="PTHR24305">
    <property type="entry name" value="CYTOCHROME P450"/>
    <property type="match status" value="1"/>
</dbReference>
<proteinExistence type="inferred from homology"/>
<keyword evidence="3 6" id="KW-0479">Metal-binding</keyword>
<dbReference type="Pfam" id="PF00067">
    <property type="entry name" value="p450"/>
    <property type="match status" value="1"/>
</dbReference>
<evidence type="ECO:0000259" key="9">
    <source>
        <dbReference type="PROSITE" id="PS50127"/>
    </source>
</evidence>
<dbReference type="Pfam" id="PF00179">
    <property type="entry name" value="UQ_con"/>
    <property type="match status" value="1"/>
</dbReference>
<dbReference type="InterPro" id="IPR017972">
    <property type="entry name" value="Cyt_P450_CS"/>
</dbReference>
<evidence type="ECO:0000256" key="3">
    <source>
        <dbReference type="ARBA" id="ARBA00022723"/>
    </source>
</evidence>
<dbReference type="InterPro" id="IPR036396">
    <property type="entry name" value="Cyt_P450_sf"/>
</dbReference>